<proteinExistence type="predicted"/>
<evidence type="ECO:0000313" key="2">
    <source>
        <dbReference type="Proteomes" id="UP001160148"/>
    </source>
</evidence>
<dbReference type="EMBL" id="CARXXK010000002">
    <property type="protein sequence ID" value="CAI6354340.1"/>
    <property type="molecule type" value="Genomic_DNA"/>
</dbReference>
<dbReference type="Proteomes" id="UP001160148">
    <property type="component" value="Unassembled WGS sequence"/>
</dbReference>
<comment type="caution">
    <text evidence="1">The sequence shown here is derived from an EMBL/GenBank/DDBJ whole genome shotgun (WGS) entry which is preliminary data.</text>
</comment>
<keyword evidence="2" id="KW-1185">Reference proteome</keyword>
<protein>
    <submittedName>
        <fullName evidence="1">Uncharacterized protein</fullName>
    </submittedName>
</protein>
<gene>
    <name evidence="1" type="ORF">MEUPH1_LOCUS10355</name>
</gene>
<organism evidence="1 2">
    <name type="scientific">Macrosiphum euphorbiae</name>
    <name type="common">potato aphid</name>
    <dbReference type="NCBI Taxonomy" id="13131"/>
    <lineage>
        <taxon>Eukaryota</taxon>
        <taxon>Metazoa</taxon>
        <taxon>Ecdysozoa</taxon>
        <taxon>Arthropoda</taxon>
        <taxon>Hexapoda</taxon>
        <taxon>Insecta</taxon>
        <taxon>Pterygota</taxon>
        <taxon>Neoptera</taxon>
        <taxon>Paraneoptera</taxon>
        <taxon>Hemiptera</taxon>
        <taxon>Sternorrhyncha</taxon>
        <taxon>Aphidomorpha</taxon>
        <taxon>Aphidoidea</taxon>
        <taxon>Aphididae</taxon>
        <taxon>Macrosiphini</taxon>
        <taxon>Macrosiphum</taxon>
    </lineage>
</organism>
<dbReference type="AlphaFoldDB" id="A0AAV0WEW2"/>
<evidence type="ECO:0000313" key="1">
    <source>
        <dbReference type="EMBL" id="CAI6354340.1"/>
    </source>
</evidence>
<sequence length="134" mass="14496">MVEVDFQWSSAGSGRPRGAGPRVLAISGVRKCCLMAGLSNSIWPRITAGPRQAVALHVVGDGGLDCWCLNCRSSWSVANGNAAVTVGLGNSIRKRITAGSRLAARRRLVEGFVGWSALRFFKVLWLLDRRLNDD</sequence>
<reference evidence="1 2" key="1">
    <citation type="submission" date="2023-01" db="EMBL/GenBank/DDBJ databases">
        <authorList>
            <person name="Whitehead M."/>
        </authorList>
    </citation>
    <scope>NUCLEOTIDE SEQUENCE [LARGE SCALE GENOMIC DNA]</scope>
</reference>
<name>A0AAV0WEW2_9HEMI</name>
<accession>A0AAV0WEW2</accession>